<dbReference type="OrthoDB" id="191686at2759"/>
<dbReference type="InterPro" id="IPR011992">
    <property type="entry name" value="EF-hand-dom_pair"/>
</dbReference>
<accession>V6LQY9</accession>
<dbReference type="CDD" id="cd00051">
    <property type="entry name" value="EFh"/>
    <property type="match status" value="1"/>
</dbReference>
<keyword evidence="7" id="KW-1185">Reference proteome</keyword>
<dbReference type="EMBL" id="KI546053">
    <property type="protein sequence ID" value="EST47010.1"/>
    <property type="molecule type" value="Genomic_DNA"/>
</dbReference>
<dbReference type="AlphaFoldDB" id="V6LQY9"/>
<dbReference type="Pfam" id="PF13499">
    <property type="entry name" value="EF-hand_7"/>
    <property type="match status" value="1"/>
</dbReference>
<dbReference type="PANTHER" id="PTHR45942">
    <property type="entry name" value="PROTEIN PHOSPATASE 3 REGULATORY SUBUNIT B ALPHA ISOFORM TYPE 1"/>
    <property type="match status" value="1"/>
</dbReference>
<dbReference type="Gene3D" id="1.10.238.10">
    <property type="entry name" value="EF-hand"/>
    <property type="match status" value="1"/>
</dbReference>
<evidence type="ECO:0000256" key="2">
    <source>
        <dbReference type="ARBA" id="ARBA00022737"/>
    </source>
</evidence>
<reference evidence="6" key="2">
    <citation type="submission" date="2020-12" db="EMBL/GenBank/DDBJ databases">
        <title>New Spironucleus salmonicida genome in near-complete chromosomes.</title>
        <authorList>
            <person name="Xu F."/>
            <person name="Kurt Z."/>
            <person name="Jimenez-Gonzalez A."/>
            <person name="Astvaldsson A."/>
            <person name="Andersson J.O."/>
            <person name="Svard S.G."/>
        </authorList>
    </citation>
    <scope>NUCLEOTIDE SEQUENCE</scope>
    <source>
        <strain evidence="6">ATCC 50377</strain>
    </source>
</reference>
<dbReference type="SMART" id="SM00054">
    <property type="entry name" value="EFh"/>
    <property type="match status" value="3"/>
</dbReference>
<keyword evidence="1" id="KW-0479">Metal-binding</keyword>
<keyword evidence="2" id="KW-0677">Repeat</keyword>
<evidence type="ECO:0000256" key="1">
    <source>
        <dbReference type="ARBA" id="ARBA00022723"/>
    </source>
</evidence>
<sequence>MGSKFSSVSFEQAISTLGPNNFTRQELKGLFDRFNQLSQGQQMLNKMKLLELPELQLNPLADRMIDMLVENSGMITFNSFVVALSPFSPTAPDEEKLSFVFKVYDKDNDGFINADELFGLLKQIVGYSINDVQLQMLVKGTITDADTDRDGKLNYEEFKASLQKCSDIRSKITVKF</sequence>
<evidence type="ECO:0000256" key="3">
    <source>
        <dbReference type="ARBA" id="ARBA00022837"/>
    </source>
</evidence>
<keyword evidence="3" id="KW-0106">Calcium</keyword>
<reference evidence="5 6" key="1">
    <citation type="journal article" date="2014" name="PLoS Genet.">
        <title>The Genome of Spironucleus salmonicida Highlights a Fish Pathogen Adapted to Fluctuating Environments.</title>
        <authorList>
            <person name="Xu F."/>
            <person name="Jerlstrom-Hultqvist J."/>
            <person name="Einarsson E."/>
            <person name="Astvaldsson A."/>
            <person name="Svard S.G."/>
            <person name="Andersson J.O."/>
        </authorList>
    </citation>
    <scope>NUCLEOTIDE SEQUENCE</scope>
    <source>
        <strain evidence="6">ATCC 50377</strain>
    </source>
</reference>
<dbReference type="InterPro" id="IPR018247">
    <property type="entry name" value="EF_Hand_1_Ca_BS"/>
</dbReference>
<dbReference type="PROSITE" id="PS00018">
    <property type="entry name" value="EF_HAND_1"/>
    <property type="match status" value="2"/>
</dbReference>
<evidence type="ECO:0000259" key="4">
    <source>
        <dbReference type="PROSITE" id="PS50222"/>
    </source>
</evidence>
<feature type="domain" description="EF-hand" evidence="4">
    <location>
        <begin position="92"/>
        <end position="127"/>
    </location>
</feature>
<dbReference type="EMBL" id="AUWU02000002">
    <property type="protein sequence ID" value="KAH0576407.1"/>
    <property type="molecule type" value="Genomic_DNA"/>
</dbReference>
<dbReference type="InterPro" id="IPR002048">
    <property type="entry name" value="EF_hand_dom"/>
</dbReference>
<gene>
    <name evidence="5" type="ORF">SS50377_12965</name>
    <name evidence="6" type="ORF">SS50377_21971</name>
</gene>
<evidence type="ECO:0000313" key="7">
    <source>
        <dbReference type="Proteomes" id="UP000018208"/>
    </source>
</evidence>
<feature type="domain" description="EF-hand" evidence="4">
    <location>
        <begin position="133"/>
        <end position="168"/>
    </location>
</feature>
<dbReference type="FunFam" id="1.10.238.10:FF:000003">
    <property type="entry name" value="Calmodulin A"/>
    <property type="match status" value="1"/>
</dbReference>
<proteinExistence type="predicted"/>
<dbReference type="VEuPathDB" id="GiardiaDB:SS50377_21971"/>
<organism evidence="5">
    <name type="scientific">Spironucleus salmonicida</name>
    <dbReference type="NCBI Taxonomy" id="348837"/>
    <lineage>
        <taxon>Eukaryota</taxon>
        <taxon>Metamonada</taxon>
        <taxon>Diplomonadida</taxon>
        <taxon>Hexamitidae</taxon>
        <taxon>Hexamitinae</taxon>
        <taxon>Spironucleus</taxon>
    </lineage>
</organism>
<dbReference type="SUPFAM" id="SSF47473">
    <property type="entry name" value="EF-hand"/>
    <property type="match status" value="1"/>
</dbReference>
<name>V6LQY9_9EUKA</name>
<protein>
    <submittedName>
        <fullName evidence="5">Calcineurin regulatory subunit B</fullName>
    </submittedName>
</protein>
<dbReference type="Proteomes" id="UP000018208">
    <property type="component" value="Unassembled WGS sequence"/>
</dbReference>
<dbReference type="GO" id="GO:0005509">
    <property type="term" value="F:calcium ion binding"/>
    <property type="evidence" value="ECO:0007669"/>
    <property type="project" value="InterPro"/>
</dbReference>
<evidence type="ECO:0000313" key="5">
    <source>
        <dbReference type="EMBL" id="EST47010.1"/>
    </source>
</evidence>
<dbReference type="PROSITE" id="PS50222">
    <property type="entry name" value="EF_HAND_2"/>
    <property type="match status" value="2"/>
</dbReference>
<evidence type="ECO:0000313" key="6">
    <source>
        <dbReference type="EMBL" id="KAH0576407.1"/>
    </source>
</evidence>